<organism evidence="1 2">
    <name type="scientific">Candidatus Magnetobacterium casense</name>
    <dbReference type="NCBI Taxonomy" id="1455061"/>
    <lineage>
        <taxon>Bacteria</taxon>
        <taxon>Pseudomonadati</taxon>
        <taxon>Nitrospirota</taxon>
        <taxon>Thermodesulfovibrionia</taxon>
        <taxon>Thermodesulfovibrionales</taxon>
        <taxon>Candidatus Magnetobacteriaceae</taxon>
        <taxon>Candidatus Magnetobacterium</taxon>
    </lineage>
</organism>
<feature type="non-terminal residue" evidence="1">
    <location>
        <position position="1"/>
    </location>
</feature>
<evidence type="ECO:0000313" key="2">
    <source>
        <dbReference type="Proteomes" id="UP001196980"/>
    </source>
</evidence>
<sequence length="43" mass="4877">KYNARPTTVDGLHFDSKREALRYMELRVMQDGGAISSLTIHVV</sequence>
<gene>
    <name evidence="1" type="ORF">HWQ67_19520</name>
</gene>
<dbReference type="EMBL" id="JABXWD010000795">
    <property type="protein sequence ID" value="MBV6343761.1"/>
    <property type="molecule type" value="Genomic_DNA"/>
</dbReference>
<keyword evidence="2" id="KW-1185">Reference proteome</keyword>
<accession>A0ABS6S4K9</accession>
<protein>
    <submittedName>
        <fullName evidence="1">DUF1064 domain-containing protein</fullName>
    </submittedName>
</protein>
<dbReference type="InterPro" id="IPR009414">
    <property type="entry name" value="DUF1064"/>
</dbReference>
<name>A0ABS6S4K9_9BACT</name>
<dbReference type="Pfam" id="PF06356">
    <property type="entry name" value="DUF1064"/>
    <property type="match status" value="1"/>
</dbReference>
<reference evidence="1 2" key="1">
    <citation type="journal article" date="2020" name="J Geophys Res Biogeosci">
        <title>Magnetotaxis as an Adaptation to Enable Bacterial Shuttling of Microbial Sulfur and Sulfur Cycling Across Aquatic Oxic#Anoxic Interfaces.</title>
        <authorList>
            <person name="Li J."/>
            <person name="Liu P."/>
            <person name="Wang J."/>
            <person name="Roberts A.P."/>
            <person name="Pan Y."/>
        </authorList>
    </citation>
    <scope>NUCLEOTIDE SEQUENCE [LARGE SCALE GENOMIC DNA]</scope>
    <source>
        <strain evidence="1 2">MYR-1_YQ</strain>
    </source>
</reference>
<dbReference type="RefSeq" id="WP_218254377.1">
    <property type="nucleotide sequence ID" value="NZ_JABXWD010000795.1"/>
</dbReference>
<comment type="caution">
    <text evidence="1">The sequence shown here is derived from an EMBL/GenBank/DDBJ whole genome shotgun (WGS) entry which is preliminary data.</text>
</comment>
<proteinExistence type="predicted"/>
<evidence type="ECO:0000313" key="1">
    <source>
        <dbReference type="EMBL" id="MBV6343761.1"/>
    </source>
</evidence>
<dbReference type="Proteomes" id="UP001196980">
    <property type="component" value="Unassembled WGS sequence"/>
</dbReference>